<feature type="compositionally biased region" description="Low complexity" evidence="1">
    <location>
        <begin position="154"/>
        <end position="163"/>
    </location>
</feature>
<protein>
    <submittedName>
        <fullName evidence="2">Uncharacterized protein</fullName>
    </submittedName>
</protein>
<name>A0A1W1VKR2_9DEIO</name>
<dbReference type="STRING" id="695939.SAMN00790413_02176"/>
<dbReference type="Proteomes" id="UP000192582">
    <property type="component" value="Unassembled WGS sequence"/>
</dbReference>
<evidence type="ECO:0000313" key="3">
    <source>
        <dbReference type="Proteomes" id="UP000192582"/>
    </source>
</evidence>
<dbReference type="EMBL" id="FWWU01000009">
    <property type="protein sequence ID" value="SMB93942.1"/>
    <property type="molecule type" value="Genomic_DNA"/>
</dbReference>
<dbReference type="RefSeq" id="WP_245808456.1">
    <property type="nucleotide sequence ID" value="NZ_FWWU01000009.1"/>
</dbReference>
<accession>A0A1W1VKR2</accession>
<organism evidence="2 3">
    <name type="scientific">Deinococcus hopiensis KR-140</name>
    <dbReference type="NCBI Taxonomy" id="695939"/>
    <lineage>
        <taxon>Bacteria</taxon>
        <taxon>Thermotogati</taxon>
        <taxon>Deinococcota</taxon>
        <taxon>Deinococci</taxon>
        <taxon>Deinococcales</taxon>
        <taxon>Deinococcaceae</taxon>
        <taxon>Deinococcus</taxon>
    </lineage>
</organism>
<reference evidence="2 3" key="1">
    <citation type="submission" date="2017-04" db="EMBL/GenBank/DDBJ databases">
        <authorList>
            <person name="Afonso C.L."/>
            <person name="Miller P.J."/>
            <person name="Scott M.A."/>
            <person name="Spackman E."/>
            <person name="Goraichik I."/>
            <person name="Dimitrov K.M."/>
            <person name="Suarez D.L."/>
            <person name="Swayne D.E."/>
        </authorList>
    </citation>
    <scope>NUCLEOTIDE SEQUENCE [LARGE SCALE GENOMIC DNA]</scope>
    <source>
        <strain evidence="2 3">KR-140</strain>
    </source>
</reference>
<sequence length="163" mass="17301">MGFVPPVTFGQVKAYRTEVQRRLGYAGQAAHDPGIDLPAGTLPGRRPGWSPVEPCPRARRHTLARRSGRTHLGTRCARGRPRLTTLQGQLAQALSRANYTASMYRPGAPLALHKQVEERAKAAIEDLLSYPALLDKEKGGQNTSARRGGGTGGAAAPASVPGS</sequence>
<keyword evidence="3" id="KW-1185">Reference proteome</keyword>
<feature type="region of interest" description="Disordered" evidence="1">
    <location>
        <begin position="135"/>
        <end position="163"/>
    </location>
</feature>
<dbReference type="AlphaFoldDB" id="A0A1W1VKR2"/>
<proteinExistence type="predicted"/>
<gene>
    <name evidence="2" type="ORF">SAMN00790413_02176</name>
</gene>
<evidence type="ECO:0000313" key="2">
    <source>
        <dbReference type="EMBL" id="SMB93942.1"/>
    </source>
</evidence>
<evidence type="ECO:0000256" key="1">
    <source>
        <dbReference type="SAM" id="MobiDB-lite"/>
    </source>
</evidence>